<proteinExistence type="predicted"/>
<sequence length="310" mass="35382">MLEFDALKVFDTDKINNGAWMQFINPVTEEPIFLDPETQKLPSEVRVRSVKSKAFDEHLDTVQRRAVDRARAGKGKKAREEMLVQLKKEGPESFAALVAGFRNVSKAQPGEITPPKADLVHFAKQLENKEFVDQVLEYAADDRNYGPDGEEPGKSLGRRRRLSLEEQRAALLKEAEGRFKDQIVVAGSPLKEHDKKKLLFAERQKAKAEGRPWPPPPAVMKAILQTAKRRTSRQKAPDLELLYLLVYYEELRQANPIGFSVQPVAFSEILAYMTLYKIPYDAFDIETIRRLDVVWLNCLPKPDPPDKSRK</sequence>
<keyword evidence="2" id="KW-1185">Reference proteome</keyword>
<reference evidence="1 2" key="1">
    <citation type="journal article" date="2015" name="Genome Announc.">
        <title>Complete Genome Sequence of Caulobacter crescentus Siphophage Sansa.</title>
        <authorList>
            <person name="Vara L."/>
            <person name="Kane A.A."/>
            <person name="Cahill J.L."/>
            <person name="Rasche E.S."/>
            <person name="Kuty Everett G.F."/>
        </authorList>
    </citation>
    <scope>NUCLEOTIDE SEQUENCE [LARGE SCALE GENOMIC DNA]</scope>
</reference>
<dbReference type="Proteomes" id="UP000225322">
    <property type="component" value="Segment"/>
</dbReference>
<evidence type="ECO:0000313" key="2">
    <source>
        <dbReference type="Proteomes" id="UP000225322"/>
    </source>
</evidence>
<name>A0A0K1LLW3_9CAUD</name>
<accession>A0A0K1LLW3</accession>
<organism evidence="1 2">
    <name type="scientific">Caulobacter phage Sansa</name>
    <dbReference type="NCBI Taxonomy" id="1675600"/>
    <lineage>
        <taxon>Viruses</taxon>
        <taxon>Duplodnaviria</taxon>
        <taxon>Heunggongvirae</taxon>
        <taxon>Uroviricota</taxon>
        <taxon>Caudoviricetes</taxon>
        <taxon>Sansavirus</taxon>
        <taxon>Sansavirus sansa</taxon>
        <taxon>Caulobacter virus Sansa</taxon>
    </lineage>
</organism>
<protein>
    <submittedName>
        <fullName evidence="1">Tape-measure chaperone</fullName>
    </submittedName>
</protein>
<evidence type="ECO:0000313" key="1">
    <source>
        <dbReference type="EMBL" id="AKU43439.1"/>
    </source>
</evidence>
<dbReference type="EMBL" id="KT001913">
    <property type="protein sequence ID" value="AKU43439.1"/>
    <property type="molecule type" value="Genomic_DNA"/>
</dbReference>
<gene>
    <name evidence="1" type="ORF">CPT_Sansa36</name>
</gene>